<dbReference type="eggNOG" id="KOG0517">
    <property type="taxonomic scope" value="Eukaryota"/>
</dbReference>
<dbReference type="STRING" id="6669.E9GAM1"/>
<evidence type="ECO:0000313" key="4">
    <source>
        <dbReference type="Proteomes" id="UP000000305"/>
    </source>
</evidence>
<dbReference type="HOGENOM" id="CLU_1125504_0_0_1"/>
<feature type="compositionally biased region" description="Basic and acidic residues" evidence="1">
    <location>
        <begin position="153"/>
        <end position="163"/>
    </location>
</feature>
<dbReference type="EMBL" id="GL732537">
    <property type="protein sequence ID" value="EFX83274.1"/>
    <property type="molecule type" value="Genomic_DNA"/>
</dbReference>
<dbReference type="Gene3D" id="2.30.29.30">
    <property type="entry name" value="Pleckstrin-homology domain (PH domain)/Phosphotyrosine-binding domain (PTB)"/>
    <property type="match status" value="1"/>
</dbReference>
<dbReference type="KEGG" id="dpx:DAPPUDRAFT_315729"/>
<organism evidence="3 4">
    <name type="scientific">Daphnia pulex</name>
    <name type="common">Water flea</name>
    <dbReference type="NCBI Taxonomy" id="6669"/>
    <lineage>
        <taxon>Eukaryota</taxon>
        <taxon>Metazoa</taxon>
        <taxon>Ecdysozoa</taxon>
        <taxon>Arthropoda</taxon>
        <taxon>Crustacea</taxon>
        <taxon>Branchiopoda</taxon>
        <taxon>Diplostraca</taxon>
        <taxon>Cladocera</taxon>
        <taxon>Anomopoda</taxon>
        <taxon>Daphniidae</taxon>
        <taxon>Daphnia</taxon>
    </lineage>
</organism>
<dbReference type="AlphaFoldDB" id="E9GAM1"/>
<feature type="compositionally biased region" description="Low complexity" evidence="1">
    <location>
        <begin position="183"/>
        <end position="195"/>
    </location>
</feature>
<dbReference type="InterPro" id="IPR041681">
    <property type="entry name" value="PH_9"/>
</dbReference>
<dbReference type="CDD" id="cd10571">
    <property type="entry name" value="PH_beta_spectrin"/>
    <property type="match status" value="1"/>
</dbReference>
<dbReference type="Proteomes" id="UP000000305">
    <property type="component" value="Unassembled WGS sequence"/>
</dbReference>
<keyword evidence="4" id="KW-1185">Reference proteome</keyword>
<feature type="compositionally biased region" description="Basic and acidic residues" evidence="1">
    <location>
        <begin position="171"/>
        <end position="182"/>
    </location>
</feature>
<dbReference type="InterPro" id="IPR011993">
    <property type="entry name" value="PH-like_dom_sf"/>
</dbReference>
<evidence type="ECO:0000313" key="3">
    <source>
        <dbReference type="EMBL" id="EFX83274.1"/>
    </source>
</evidence>
<dbReference type="GO" id="GO:0005543">
    <property type="term" value="F:phospholipid binding"/>
    <property type="evidence" value="ECO:0007669"/>
    <property type="project" value="InterPro"/>
</dbReference>
<dbReference type="PRINTS" id="PR00683">
    <property type="entry name" value="SPECTRINPH"/>
</dbReference>
<dbReference type="Pfam" id="PF15410">
    <property type="entry name" value="PH_9"/>
    <property type="match status" value="1"/>
</dbReference>
<feature type="region of interest" description="Disordered" evidence="1">
    <location>
        <begin position="153"/>
        <end position="232"/>
    </location>
</feature>
<dbReference type="InterPro" id="IPR001849">
    <property type="entry name" value="PH_domain"/>
</dbReference>
<evidence type="ECO:0000259" key="2">
    <source>
        <dbReference type="PROSITE" id="PS50003"/>
    </source>
</evidence>
<dbReference type="OrthoDB" id="9942256at2759"/>
<dbReference type="InParanoid" id="E9GAM1"/>
<gene>
    <name evidence="3" type="ORF">DAPPUDRAFT_315729</name>
</gene>
<dbReference type="SUPFAM" id="SSF50729">
    <property type="entry name" value="PH domain-like"/>
    <property type="match status" value="1"/>
</dbReference>
<proteinExistence type="predicted"/>
<name>E9GAM1_DAPPU</name>
<protein>
    <recommendedName>
        <fullName evidence="2">PH domain-containing protein</fullName>
    </recommendedName>
</protein>
<accession>E9GAM1</accession>
<dbReference type="PROSITE" id="PS50003">
    <property type="entry name" value="PH_DOMAIN"/>
    <property type="match status" value="1"/>
</dbReference>
<feature type="domain" description="PH" evidence="2">
    <location>
        <begin position="1"/>
        <end position="100"/>
    </location>
</feature>
<evidence type="ECO:0000256" key="1">
    <source>
        <dbReference type="SAM" id="MobiDB-lite"/>
    </source>
</evidence>
<dbReference type="InterPro" id="IPR001605">
    <property type="entry name" value="PH_dom-spectrin-type"/>
</dbReference>
<sequence>MDPSLTPDRLRGIVVGGVKRAEILCGQLLCFFKEQEDFAESKAAASPLNLYQAVCERASNYTKRKNVFRLRTSDGAEFHFSAEDQQHLDDWVKKISFHACLSPAQQLMSYDTYQAKSSLSVNPPASLLVIPTKSKTPAKEVKRNLSSIASMEAKADTEEDFHSADSGSDSDSYKKRSPDAKGPKSNKSSPSASAPPKKPQESQVALVEPTVQAAPPVLPRTSAPSRQPFGDEVWIKVNNAASAKGLQ</sequence>
<reference evidence="3 4" key="1">
    <citation type="journal article" date="2011" name="Science">
        <title>The ecoresponsive genome of Daphnia pulex.</title>
        <authorList>
            <person name="Colbourne J.K."/>
            <person name="Pfrender M.E."/>
            <person name="Gilbert D."/>
            <person name="Thomas W.K."/>
            <person name="Tucker A."/>
            <person name="Oakley T.H."/>
            <person name="Tokishita S."/>
            <person name="Aerts A."/>
            <person name="Arnold G.J."/>
            <person name="Basu M.K."/>
            <person name="Bauer D.J."/>
            <person name="Caceres C.E."/>
            <person name="Carmel L."/>
            <person name="Casola C."/>
            <person name="Choi J.H."/>
            <person name="Detter J.C."/>
            <person name="Dong Q."/>
            <person name="Dusheyko S."/>
            <person name="Eads B.D."/>
            <person name="Frohlich T."/>
            <person name="Geiler-Samerotte K.A."/>
            <person name="Gerlach D."/>
            <person name="Hatcher P."/>
            <person name="Jogdeo S."/>
            <person name="Krijgsveld J."/>
            <person name="Kriventseva E.V."/>
            <person name="Kultz D."/>
            <person name="Laforsch C."/>
            <person name="Lindquist E."/>
            <person name="Lopez J."/>
            <person name="Manak J.R."/>
            <person name="Muller J."/>
            <person name="Pangilinan J."/>
            <person name="Patwardhan R.P."/>
            <person name="Pitluck S."/>
            <person name="Pritham E.J."/>
            <person name="Rechtsteiner A."/>
            <person name="Rho M."/>
            <person name="Rogozin I.B."/>
            <person name="Sakarya O."/>
            <person name="Salamov A."/>
            <person name="Schaack S."/>
            <person name="Shapiro H."/>
            <person name="Shiga Y."/>
            <person name="Skalitzky C."/>
            <person name="Smith Z."/>
            <person name="Souvorov A."/>
            <person name="Sung W."/>
            <person name="Tang Z."/>
            <person name="Tsuchiya D."/>
            <person name="Tu H."/>
            <person name="Vos H."/>
            <person name="Wang M."/>
            <person name="Wolf Y.I."/>
            <person name="Yamagata H."/>
            <person name="Yamada T."/>
            <person name="Ye Y."/>
            <person name="Shaw J.R."/>
            <person name="Andrews J."/>
            <person name="Crease T.J."/>
            <person name="Tang H."/>
            <person name="Lucas S.M."/>
            <person name="Robertson H.M."/>
            <person name="Bork P."/>
            <person name="Koonin E.V."/>
            <person name="Zdobnov E.M."/>
            <person name="Grigoriev I.V."/>
            <person name="Lynch M."/>
            <person name="Boore J.L."/>
        </authorList>
    </citation>
    <scope>NUCLEOTIDE SEQUENCE [LARGE SCALE GENOMIC DNA]</scope>
</reference>